<dbReference type="OrthoDB" id="116799at2"/>
<dbReference type="InterPro" id="IPR003737">
    <property type="entry name" value="GlcNAc_PI_deacetylase-related"/>
</dbReference>
<gene>
    <name evidence="2" type="ordered locus">AMIS_60630</name>
</gene>
<name>I0HE46_ACTM4</name>
<dbReference type="HOGENOM" id="CLU_049311_4_1_11"/>
<proteinExistence type="predicted"/>
<evidence type="ECO:0000313" key="3">
    <source>
        <dbReference type="Proteomes" id="UP000007882"/>
    </source>
</evidence>
<dbReference type="KEGG" id="ams:AMIS_60630"/>
<accession>I0HE46</accession>
<reference evidence="2 3" key="1">
    <citation type="submission" date="2012-02" db="EMBL/GenBank/DDBJ databases">
        <title>Complete genome sequence of Actinoplanes missouriensis 431 (= NBRC 102363).</title>
        <authorList>
            <person name="Ohnishi Y."/>
            <person name="Ishikawa J."/>
            <person name="Sekine M."/>
            <person name="Hosoyama A."/>
            <person name="Harada T."/>
            <person name="Narita H."/>
            <person name="Hata T."/>
            <person name="Konno Y."/>
            <person name="Tutikane K."/>
            <person name="Fujita N."/>
            <person name="Horinouchi S."/>
            <person name="Hayakawa M."/>
        </authorList>
    </citation>
    <scope>NUCLEOTIDE SEQUENCE [LARGE SCALE GENOMIC DNA]</scope>
    <source>
        <strain evidence="3">ATCC 14538 / DSM 43046 / CBS 188.64 / JCM 3121 / NBRC 102363 / NCIMB 12654 / NRRL B-3342 / UNCC 431</strain>
    </source>
</reference>
<dbReference type="PATRIC" id="fig|512565.3.peg.6058"/>
<dbReference type="EMBL" id="AP012319">
    <property type="protein sequence ID" value="BAL91283.1"/>
    <property type="molecule type" value="Genomic_DNA"/>
</dbReference>
<evidence type="ECO:0000313" key="2">
    <source>
        <dbReference type="EMBL" id="BAL91283.1"/>
    </source>
</evidence>
<dbReference type="Pfam" id="PF02585">
    <property type="entry name" value="PIG-L"/>
    <property type="match status" value="1"/>
</dbReference>
<dbReference type="eggNOG" id="COG2120">
    <property type="taxonomic scope" value="Bacteria"/>
</dbReference>
<dbReference type="RefSeq" id="WP_014446170.1">
    <property type="nucleotide sequence ID" value="NC_017093.1"/>
</dbReference>
<keyword evidence="1" id="KW-0862">Zinc</keyword>
<dbReference type="Gene3D" id="3.40.50.10320">
    <property type="entry name" value="LmbE-like"/>
    <property type="match status" value="1"/>
</dbReference>
<dbReference type="PANTHER" id="PTHR12993">
    <property type="entry name" value="N-ACETYLGLUCOSAMINYL-PHOSPHATIDYLINOSITOL DE-N-ACETYLASE-RELATED"/>
    <property type="match status" value="1"/>
</dbReference>
<dbReference type="AlphaFoldDB" id="I0HE46"/>
<keyword evidence="3" id="KW-1185">Reference proteome</keyword>
<dbReference type="PANTHER" id="PTHR12993:SF26">
    <property type="entry name" value="1D-MYO-INOSITOL 2-ACETAMIDO-2-DEOXY-ALPHA-D-GLUCOPYRANOSIDE DEACETYLASE"/>
    <property type="match status" value="1"/>
</dbReference>
<evidence type="ECO:0000256" key="1">
    <source>
        <dbReference type="ARBA" id="ARBA00022833"/>
    </source>
</evidence>
<dbReference type="Proteomes" id="UP000007882">
    <property type="component" value="Chromosome"/>
</dbReference>
<dbReference type="GO" id="GO:0016811">
    <property type="term" value="F:hydrolase activity, acting on carbon-nitrogen (but not peptide) bonds, in linear amides"/>
    <property type="evidence" value="ECO:0007669"/>
    <property type="project" value="TreeGrafter"/>
</dbReference>
<dbReference type="InterPro" id="IPR024078">
    <property type="entry name" value="LmbE-like_dom_sf"/>
</dbReference>
<dbReference type="GO" id="GO:0016137">
    <property type="term" value="P:glycoside metabolic process"/>
    <property type="evidence" value="ECO:0007669"/>
    <property type="project" value="UniProtKB-ARBA"/>
</dbReference>
<dbReference type="SUPFAM" id="SSF102588">
    <property type="entry name" value="LmbE-like"/>
    <property type="match status" value="1"/>
</dbReference>
<protein>
    <submittedName>
        <fullName evidence="2">Putative GlcNAc-PI de-N-acetylase</fullName>
    </submittedName>
</protein>
<sequence length="268" mass="28051">MTSTSISDLGTILGVWAHPDDEAYLSGGLMALAADAGSRVVCVTATRGELGGDPGRRSAELHACLGLLGVSEHRWLGYADGGCARIPPSGAIARLCAIIEEVRPDTVVSFGPDGNTGHPDHRAVGRWVEAAVSWAAPGTRLLQSAVTDDWASRWAGVNTRFDVFEPGYPVRVAASALSLHLVLDGAPLERKVRALGTQASQTAGLIAAMGPAEYAGWVADEAFVERRPVLPGAWHPVCSRCWWDVTSARWQCAGSAMAGPVTRTGSGG</sequence>
<dbReference type="STRING" id="512565.AMIS_60630"/>
<organism evidence="2 3">
    <name type="scientific">Actinoplanes missouriensis (strain ATCC 14538 / DSM 43046 / CBS 188.64 / JCM 3121 / NBRC 102363 / NCIMB 12654 / NRRL B-3342 / UNCC 431)</name>
    <dbReference type="NCBI Taxonomy" id="512565"/>
    <lineage>
        <taxon>Bacteria</taxon>
        <taxon>Bacillati</taxon>
        <taxon>Actinomycetota</taxon>
        <taxon>Actinomycetes</taxon>
        <taxon>Micromonosporales</taxon>
        <taxon>Micromonosporaceae</taxon>
        <taxon>Actinoplanes</taxon>
    </lineage>
</organism>